<dbReference type="RefSeq" id="WP_196151870.1">
    <property type="nucleotide sequence ID" value="NZ_JADMLG010000011.1"/>
</dbReference>
<evidence type="ECO:0000256" key="5">
    <source>
        <dbReference type="ARBA" id="ARBA00022989"/>
    </source>
</evidence>
<proteinExistence type="inferred from homology"/>
<dbReference type="InterPro" id="IPR035906">
    <property type="entry name" value="MetI-like_sf"/>
</dbReference>
<dbReference type="PANTHER" id="PTHR43163:SF6">
    <property type="entry name" value="DIPEPTIDE TRANSPORT SYSTEM PERMEASE PROTEIN DPPB-RELATED"/>
    <property type="match status" value="1"/>
</dbReference>
<protein>
    <submittedName>
        <fullName evidence="9">ABC transporter permease</fullName>
    </submittedName>
</protein>
<feature type="transmembrane region" description="Helical" evidence="7">
    <location>
        <begin position="152"/>
        <end position="174"/>
    </location>
</feature>
<dbReference type="CDD" id="cd06261">
    <property type="entry name" value="TM_PBP2"/>
    <property type="match status" value="1"/>
</dbReference>
<accession>A0A931IDA9</accession>
<dbReference type="AlphaFoldDB" id="A0A931IDA9"/>
<keyword evidence="2 7" id="KW-0813">Transport</keyword>
<dbReference type="InterPro" id="IPR000515">
    <property type="entry name" value="MetI-like"/>
</dbReference>
<comment type="subcellular location">
    <subcellularLocation>
        <location evidence="1 7">Cell membrane</location>
        <topology evidence="1 7">Multi-pass membrane protein</topology>
    </subcellularLocation>
</comment>
<evidence type="ECO:0000256" key="6">
    <source>
        <dbReference type="ARBA" id="ARBA00023136"/>
    </source>
</evidence>
<comment type="similarity">
    <text evidence="7">Belongs to the binding-protein-dependent transport system permease family.</text>
</comment>
<dbReference type="GO" id="GO:0055085">
    <property type="term" value="P:transmembrane transport"/>
    <property type="evidence" value="ECO:0007669"/>
    <property type="project" value="InterPro"/>
</dbReference>
<evidence type="ECO:0000313" key="9">
    <source>
        <dbReference type="EMBL" id="MBH0779562.1"/>
    </source>
</evidence>
<evidence type="ECO:0000256" key="7">
    <source>
        <dbReference type="RuleBase" id="RU363032"/>
    </source>
</evidence>
<comment type="caution">
    <text evidence="9">The sequence shown here is derived from an EMBL/GenBank/DDBJ whole genome shotgun (WGS) entry which is preliminary data.</text>
</comment>
<keyword evidence="3" id="KW-1003">Cell membrane</keyword>
<dbReference type="Proteomes" id="UP000655751">
    <property type="component" value="Unassembled WGS sequence"/>
</dbReference>
<feature type="transmembrane region" description="Helical" evidence="7">
    <location>
        <begin position="290"/>
        <end position="313"/>
    </location>
</feature>
<evidence type="ECO:0000256" key="4">
    <source>
        <dbReference type="ARBA" id="ARBA00022692"/>
    </source>
</evidence>
<evidence type="ECO:0000256" key="2">
    <source>
        <dbReference type="ARBA" id="ARBA00022448"/>
    </source>
</evidence>
<name>A0A931IDA9_9NOCA</name>
<dbReference type="EMBL" id="JADMLG010000011">
    <property type="protein sequence ID" value="MBH0779562.1"/>
    <property type="molecule type" value="Genomic_DNA"/>
</dbReference>
<dbReference type="Pfam" id="PF19300">
    <property type="entry name" value="BPD_transp_1_N"/>
    <property type="match status" value="1"/>
</dbReference>
<keyword evidence="5 7" id="KW-1133">Transmembrane helix</keyword>
<sequence>MGGTGAVNRPIPSSYGRYCLGRAGQGLVVLALSYLVVFLLLFFLPGDPIRARLNDPESNYSPEQIDQLLAYYGLDEPLWVQLWHSVHRLARGELGYSLSTVEPVGRRIAQALPSTLELATVTVVFAAALALLVAAVAVAAPWEPLRRAATTIPAALLSVPTFVIGLLVLQVFSYNLGLFSTLRADGWTGAIPAAAVLALPVSAPVTRVIIENAREVKAEPYVTFARSKGLPEIRLLLAHIARPSALPGVTMAGLAVAELVTGSVIVEAIFNRHGIGSVIEAAVSSQDSPVLLGVVLFAAGAIVAVNLLVDLLYPLLDPRLRDRVAVDSHAKVTP</sequence>
<evidence type="ECO:0000313" key="10">
    <source>
        <dbReference type="Proteomes" id="UP000655751"/>
    </source>
</evidence>
<reference evidence="9" key="1">
    <citation type="submission" date="2020-11" db="EMBL/GenBank/DDBJ databases">
        <title>Nocardia NEAU-351.nov., a novel actinomycete isolated from the cow dung.</title>
        <authorList>
            <person name="Zhang X."/>
        </authorList>
    </citation>
    <scope>NUCLEOTIDE SEQUENCE</scope>
    <source>
        <strain evidence="9">NEAU-351</strain>
    </source>
</reference>
<gene>
    <name evidence="9" type="ORF">IT779_25150</name>
</gene>
<dbReference type="SUPFAM" id="SSF161098">
    <property type="entry name" value="MetI-like"/>
    <property type="match status" value="1"/>
</dbReference>
<keyword evidence="6 7" id="KW-0472">Membrane</keyword>
<dbReference type="Pfam" id="PF00528">
    <property type="entry name" value="BPD_transp_1"/>
    <property type="match status" value="1"/>
</dbReference>
<dbReference type="Gene3D" id="1.10.3720.10">
    <property type="entry name" value="MetI-like"/>
    <property type="match status" value="1"/>
</dbReference>
<dbReference type="PANTHER" id="PTHR43163">
    <property type="entry name" value="DIPEPTIDE TRANSPORT SYSTEM PERMEASE PROTEIN DPPB-RELATED"/>
    <property type="match status" value="1"/>
</dbReference>
<organism evidence="9 10">
    <name type="scientific">Nocardia bovistercoris</name>
    <dbReference type="NCBI Taxonomy" id="2785916"/>
    <lineage>
        <taxon>Bacteria</taxon>
        <taxon>Bacillati</taxon>
        <taxon>Actinomycetota</taxon>
        <taxon>Actinomycetes</taxon>
        <taxon>Mycobacteriales</taxon>
        <taxon>Nocardiaceae</taxon>
        <taxon>Nocardia</taxon>
    </lineage>
</organism>
<evidence type="ECO:0000256" key="1">
    <source>
        <dbReference type="ARBA" id="ARBA00004651"/>
    </source>
</evidence>
<feature type="transmembrane region" description="Helical" evidence="7">
    <location>
        <begin position="23"/>
        <end position="44"/>
    </location>
</feature>
<keyword evidence="4 7" id="KW-0812">Transmembrane</keyword>
<evidence type="ECO:0000259" key="8">
    <source>
        <dbReference type="PROSITE" id="PS50928"/>
    </source>
</evidence>
<keyword evidence="10" id="KW-1185">Reference proteome</keyword>
<evidence type="ECO:0000256" key="3">
    <source>
        <dbReference type="ARBA" id="ARBA00022475"/>
    </source>
</evidence>
<dbReference type="GO" id="GO:0005886">
    <property type="term" value="C:plasma membrane"/>
    <property type="evidence" value="ECO:0007669"/>
    <property type="project" value="UniProtKB-SubCell"/>
</dbReference>
<feature type="domain" description="ABC transmembrane type-1" evidence="8">
    <location>
        <begin position="112"/>
        <end position="313"/>
    </location>
</feature>
<dbReference type="PROSITE" id="PS50928">
    <property type="entry name" value="ABC_TM1"/>
    <property type="match status" value="1"/>
</dbReference>
<dbReference type="InterPro" id="IPR045621">
    <property type="entry name" value="BPD_transp_1_N"/>
</dbReference>
<feature type="transmembrane region" description="Helical" evidence="7">
    <location>
        <begin position="116"/>
        <end position="140"/>
    </location>
</feature>